<dbReference type="RefSeq" id="WP_221603987.1">
    <property type="nucleotide sequence ID" value="NZ_JAIGNU010000004.1"/>
</dbReference>
<comment type="caution">
    <text evidence="2">The sequence shown here is derived from an EMBL/GenBank/DDBJ whole genome shotgun (WGS) entry which is preliminary data.</text>
</comment>
<feature type="transmembrane region" description="Helical" evidence="1">
    <location>
        <begin position="266"/>
        <end position="284"/>
    </location>
</feature>
<keyword evidence="1" id="KW-1133">Transmembrane helix</keyword>
<gene>
    <name evidence="2" type="ORF">K3181_15285</name>
</gene>
<feature type="transmembrane region" description="Helical" evidence="1">
    <location>
        <begin position="296"/>
        <end position="316"/>
    </location>
</feature>
<proteinExistence type="predicted"/>
<accession>A0ABS7JZ44</accession>
<name>A0ABS7JZ44_9SPHN</name>
<dbReference type="EMBL" id="JAIGNU010000004">
    <property type="protein sequence ID" value="MBX7502803.1"/>
    <property type="molecule type" value="Genomic_DNA"/>
</dbReference>
<keyword evidence="1" id="KW-0812">Transmembrane</keyword>
<evidence type="ECO:0000313" key="3">
    <source>
        <dbReference type="Proteomes" id="UP000782554"/>
    </source>
</evidence>
<organism evidence="2 3">
    <name type="scientific">Qipengyuania mesophila</name>
    <dbReference type="NCBI Taxonomy" id="2867246"/>
    <lineage>
        <taxon>Bacteria</taxon>
        <taxon>Pseudomonadati</taxon>
        <taxon>Pseudomonadota</taxon>
        <taxon>Alphaproteobacteria</taxon>
        <taxon>Sphingomonadales</taxon>
        <taxon>Erythrobacteraceae</taxon>
        <taxon>Qipengyuania</taxon>
    </lineage>
</organism>
<feature type="transmembrane region" description="Helical" evidence="1">
    <location>
        <begin position="354"/>
        <end position="386"/>
    </location>
</feature>
<evidence type="ECO:0000256" key="1">
    <source>
        <dbReference type="SAM" id="Phobius"/>
    </source>
</evidence>
<dbReference type="Proteomes" id="UP000782554">
    <property type="component" value="Unassembled WGS sequence"/>
</dbReference>
<sequence length="392" mass="41786">MRIALLSVLHSPADPRAVPAPYRTLAGARLVDRQLDIALAAGCETVACLAGTVGREVIALQHRAEAAGARFIALRDPHKLSGIVAAQDELLVFEAGVLPDEAAIARHLAKPGILVFPEDPAIARGYERIDAHFAWAGALLVRGSAVEQLAHLPGDVDAPSALLRIALQSGTRTYPLETRLLDEHGWLRDPSAEELAARERSWVAGHADVAPFSAPGLAIAERLGVRLAQDTMGGNLPRVLALSSAIACLLALSSAIAGWMIPGFGFAVMAALFFAMEGVVRRVAHAGQLRPQVPMLVQALTVLLDPLLVILIARASPEDSEWLRLFVPVVLFGLLHLGERIAARRWRRSYADRVLLTVLLVPAAVLGIMQPVAGVLALGVLLSLFLTSEPQT</sequence>
<protein>
    <submittedName>
        <fullName evidence="2">Uncharacterized protein</fullName>
    </submittedName>
</protein>
<keyword evidence="3" id="KW-1185">Reference proteome</keyword>
<reference evidence="2 3" key="1">
    <citation type="submission" date="2021-08" db="EMBL/GenBank/DDBJ databases">
        <title>Comparative Genomics Analysis of the Genus Qipengyuania Reveals Extensive Genetic Diversity and Metabolic Versatility, Including the Description of Fifteen Novel Species.</title>
        <authorList>
            <person name="Liu Y."/>
        </authorList>
    </citation>
    <scope>NUCLEOTIDE SEQUENCE [LARGE SCALE GENOMIC DNA]</scope>
    <source>
        <strain evidence="2 3">YG27</strain>
    </source>
</reference>
<feature type="transmembrane region" description="Helical" evidence="1">
    <location>
        <begin position="322"/>
        <end position="342"/>
    </location>
</feature>
<keyword evidence="1" id="KW-0472">Membrane</keyword>
<evidence type="ECO:0000313" key="2">
    <source>
        <dbReference type="EMBL" id="MBX7502803.1"/>
    </source>
</evidence>